<feature type="region of interest" description="Disordered" evidence="1">
    <location>
        <begin position="329"/>
        <end position="371"/>
    </location>
</feature>
<proteinExistence type="predicted"/>
<feature type="compositionally biased region" description="Low complexity" evidence="1">
    <location>
        <begin position="329"/>
        <end position="346"/>
    </location>
</feature>
<reference evidence="3 4" key="1">
    <citation type="submission" date="2013-08" db="EMBL/GenBank/DDBJ databases">
        <authorList>
            <person name="Weinstock G."/>
            <person name="Sodergren E."/>
            <person name="Wylie T."/>
            <person name="Fulton L."/>
            <person name="Fulton R."/>
            <person name="Fronick C."/>
            <person name="O'Laughlin M."/>
            <person name="Godfrey J."/>
            <person name="Miner T."/>
            <person name="Herter B."/>
            <person name="Appelbaum E."/>
            <person name="Cordes M."/>
            <person name="Lek S."/>
            <person name="Wollam A."/>
            <person name="Pepin K.H."/>
            <person name="Palsikar V.B."/>
            <person name="Mitreva M."/>
            <person name="Wilson R.K."/>
        </authorList>
    </citation>
    <scope>NUCLEOTIDE SEQUENCE [LARGE SCALE GENOMIC DNA]</scope>
    <source>
        <strain evidence="3 4">F0530</strain>
    </source>
</reference>
<dbReference type="RefSeq" id="WP_021603066.1">
    <property type="nucleotide sequence ID" value="NZ_KE951482.1"/>
</dbReference>
<evidence type="ECO:0000259" key="2">
    <source>
        <dbReference type="Pfam" id="PF20103"/>
    </source>
</evidence>
<evidence type="ECO:0000313" key="4">
    <source>
        <dbReference type="Proteomes" id="UP000016481"/>
    </source>
</evidence>
<feature type="compositionally biased region" description="Low complexity" evidence="1">
    <location>
        <begin position="361"/>
        <end position="370"/>
    </location>
</feature>
<feature type="compositionally biased region" description="Pro residues" evidence="1">
    <location>
        <begin position="347"/>
        <end position="360"/>
    </location>
</feature>
<dbReference type="PATRIC" id="fig|1321817.3.peg.772"/>
<evidence type="ECO:0000313" key="3">
    <source>
        <dbReference type="EMBL" id="ERH16713.1"/>
    </source>
</evidence>
<comment type="caution">
    <text evidence="3">The sequence shown here is derived from an EMBL/GenBank/DDBJ whole genome shotgun (WGS) entry which is preliminary data.</text>
</comment>
<dbReference type="HOGENOM" id="CLU_019256_0_0_11"/>
<dbReference type="Proteomes" id="UP000016481">
    <property type="component" value="Unassembled WGS sequence"/>
</dbReference>
<protein>
    <recommendedName>
        <fullName evidence="2">DUF6493 domain-containing protein</fullName>
    </recommendedName>
</protein>
<name>U1RAM7_9ACTO</name>
<dbReference type="Pfam" id="PF20103">
    <property type="entry name" value="DUF6493"/>
    <property type="match status" value="1"/>
</dbReference>
<dbReference type="EMBL" id="AWSC01000031">
    <property type="protein sequence ID" value="ERH16713.1"/>
    <property type="molecule type" value="Genomic_DNA"/>
</dbReference>
<dbReference type="InterPro" id="IPR045472">
    <property type="entry name" value="DUF6493"/>
</dbReference>
<feature type="domain" description="DUF6493" evidence="2">
    <location>
        <begin position="103"/>
        <end position="249"/>
    </location>
</feature>
<evidence type="ECO:0000256" key="1">
    <source>
        <dbReference type="SAM" id="MobiDB-lite"/>
    </source>
</evidence>
<organism evidence="3 4">
    <name type="scientific">Actinomyces graevenitzii F0530</name>
    <dbReference type="NCBI Taxonomy" id="1321817"/>
    <lineage>
        <taxon>Bacteria</taxon>
        <taxon>Bacillati</taxon>
        <taxon>Actinomycetota</taxon>
        <taxon>Actinomycetes</taxon>
        <taxon>Actinomycetales</taxon>
        <taxon>Actinomycetaceae</taxon>
        <taxon>Actinomyces</taxon>
    </lineage>
</organism>
<gene>
    <name evidence="3" type="ORF">HMPREF1978_00886</name>
</gene>
<dbReference type="AlphaFoldDB" id="U1RAM7"/>
<sequence>MNPKRRPQQLDQCQDFWGLDHWVDTHPDQFTLEQVYKRMVEINQGPPEASQLQLCAKTDSYWIAGIGFIHLAQMRGELNLEYNQTYQTALIGLTPALQMPLMRADKHLRQKLVWLMLAQEGNQGLSLAKCDNSATRPAGTMGWSRTLKTCIDEGLIERDQLLDTLLQMLAADFPATRAGWYSRTLRMLAMTPNEAASRQAPLCALLTSPITATTTLAVNELAKTSRTNQLDTTLFLHHCPGALTGTKTNAVGVLKILLDNLNAINPNQIQPLLDLALTFPHPQVQRLALDLAEQSLKAKLIEPTQLTQLLAQTQLDPLTQPTAQKLQATLTTPTPQDPTNTNTAEPTPKPNAPTPSPITTPPTQTTKLTPITSHNLYGQTTLIAQEEKLGLNFELLLNYLATNPIQPTQPLTKLATRLAKGKPRPKQIIGLLLQLALNPQTTTQKQLASTLNNLETQIPTLMRQRINEIGALLKNHQTYQLLATPTHNDGTINPLTLVQRTLQNTTTNPPPADLTQALLRLNPNHPDTPTAQNLLNQHNHKLPPNQTKQITQALNGTLAKQAQKYLNTITITWVGQQAYNPRTGTPKTKNNTPTYAYWRPQINTPTPPTNPQLTPLTDTTNTGTDIEPHQYTHPTNPRHLTICLLTSQWYKQDSQQLTPNCYQAITQHTNHLDPLTAQLLPLAMGENKTELRTLGTETLNNLTTHQQLNYNDTLTAFLTTAKTIKLNRWAQAFNDLANLNPQLSLKLLLDILPTLNPNQPGINKLLATTTTQYTHAQTQGWAPPLNQNTHTWLNQITGTTQTAKYAHTLKQLDTKNPHS</sequence>
<accession>U1RAM7</accession>